<accession>A0ABD0JV22</accession>
<reference evidence="1 2" key="1">
    <citation type="journal article" date="2023" name="Sci. Data">
        <title>Genome assembly of the Korean intertidal mud-creeper Batillaria attramentaria.</title>
        <authorList>
            <person name="Patra A.K."/>
            <person name="Ho P.T."/>
            <person name="Jun S."/>
            <person name="Lee S.J."/>
            <person name="Kim Y."/>
            <person name="Won Y.J."/>
        </authorList>
    </citation>
    <scope>NUCLEOTIDE SEQUENCE [LARGE SCALE GENOMIC DNA]</scope>
    <source>
        <strain evidence="1">Wonlab-2016</strain>
    </source>
</reference>
<dbReference type="EMBL" id="JACVVK020000314">
    <property type="protein sequence ID" value="KAK7478941.1"/>
    <property type="molecule type" value="Genomic_DNA"/>
</dbReference>
<proteinExistence type="predicted"/>
<evidence type="ECO:0000313" key="2">
    <source>
        <dbReference type="Proteomes" id="UP001519460"/>
    </source>
</evidence>
<evidence type="ECO:0000313" key="1">
    <source>
        <dbReference type="EMBL" id="KAK7478941.1"/>
    </source>
</evidence>
<dbReference type="AlphaFoldDB" id="A0ABD0JV22"/>
<dbReference type="Proteomes" id="UP001519460">
    <property type="component" value="Unassembled WGS sequence"/>
</dbReference>
<keyword evidence="2" id="KW-1185">Reference proteome</keyword>
<organism evidence="1 2">
    <name type="scientific">Batillaria attramentaria</name>
    <dbReference type="NCBI Taxonomy" id="370345"/>
    <lineage>
        <taxon>Eukaryota</taxon>
        <taxon>Metazoa</taxon>
        <taxon>Spiralia</taxon>
        <taxon>Lophotrochozoa</taxon>
        <taxon>Mollusca</taxon>
        <taxon>Gastropoda</taxon>
        <taxon>Caenogastropoda</taxon>
        <taxon>Sorbeoconcha</taxon>
        <taxon>Cerithioidea</taxon>
        <taxon>Batillariidae</taxon>
        <taxon>Batillaria</taxon>
    </lineage>
</organism>
<protein>
    <submittedName>
        <fullName evidence="1">Uncharacterized protein</fullName>
    </submittedName>
</protein>
<gene>
    <name evidence="1" type="ORF">BaRGS_00029808</name>
</gene>
<sequence>MQEAVASSGRFLPYPKLSTRGTFLPYPKLSTRGTFLPYPKLSTRGTFLPYPKLSTRGTFLPYPKLSTRGTFLPYPKLSTRGTFAFKRVAVYGNHDTQTVAHDLRGDSSGAFSVGGSYPDTCRQGPGQDERYQEVPLHHLITFTITALDS</sequence>
<comment type="caution">
    <text evidence="1">The sequence shown here is derived from an EMBL/GenBank/DDBJ whole genome shotgun (WGS) entry which is preliminary data.</text>
</comment>
<name>A0ABD0JV22_9CAEN</name>